<reference evidence="3" key="1">
    <citation type="submission" date="2016-06" db="UniProtKB">
        <authorList>
            <consortium name="WormBaseParasite"/>
        </authorList>
    </citation>
    <scope>IDENTIFICATION</scope>
</reference>
<dbReference type="AlphaFoldDB" id="A0A183DL03"/>
<dbReference type="OrthoDB" id="5844120at2759"/>
<accession>A0A183DL03</accession>
<evidence type="ECO:0000313" key="3">
    <source>
        <dbReference type="WBParaSite" id="GPUH_0000940501-mRNA-1"/>
    </source>
</evidence>
<dbReference type="WBParaSite" id="GPUH_0000940501-mRNA-1">
    <property type="protein sequence ID" value="GPUH_0000940501-mRNA-1"/>
    <property type="gene ID" value="GPUH_0000940501"/>
</dbReference>
<name>A0A183DL03_9BILA</name>
<evidence type="ECO:0000313" key="2">
    <source>
        <dbReference type="Proteomes" id="UP000271098"/>
    </source>
</evidence>
<keyword evidence="2" id="KW-1185">Reference proteome</keyword>
<sequence length="75" mass="8391">MIFPYTTLLPTVTEKLLNHAIPYNPGGLTQMEQRLGCSFDLNLYAAQKRKQNPLVSLCLSYWFPNTAGLSGLSNE</sequence>
<protein>
    <submittedName>
        <fullName evidence="1 3">Uncharacterized protein</fullName>
    </submittedName>
</protein>
<dbReference type="Proteomes" id="UP000271098">
    <property type="component" value="Unassembled WGS sequence"/>
</dbReference>
<dbReference type="EMBL" id="UYRT01030593">
    <property type="protein sequence ID" value="VDK71836.1"/>
    <property type="molecule type" value="Genomic_DNA"/>
</dbReference>
<organism evidence="3">
    <name type="scientific">Gongylonema pulchrum</name>
    <dbReference type="NCBI Taxonomy" id="637853"/>
    <lineage>
        <taxon>Eukaryota</taxon>
        <taxon>Metazoa</taxon>
        <taxon>Ecdysozoa</taxon>
        <taxon>Nematoda</taxon>
        <taxon>Chromadorea</taxon>
        <taxon>Rhabditida</taxon>
        <taxon>Spirurina</taxon>
        <taxon>Spiruromorpha</taxon>
        <taxon>Spiruroidea</taxon>
        <taxon>Gongylonematidae</taxon>
        <taxon>Gongylonema</taxon>
    </lineage>
</organism>
<evidence type="ECO:0000313" key="1">
    <source>
        <dbReference type="EMBL" id="VDK71836.1"/>
    </source>
</evidence>
<gene>
    <name evidence="1" type="ORF">GPUH_LOCUS9392</name>
</gene>
<reference evidence="1 2" key="2">
    <citation type="submission" date="2018-11" db="EMBL/GenBank/DDBJ databases">
        <authorList>
            <consortium name="Pathogen Informatics"/>
        </authorList>
    </citation>
    <scope>NUCLEOTIDE SEQUENCE [LARGE SCALE GENOMIC DNA]</scope>
</reference>
<proteinExistence type="predicted"/>